<protein>
    <recommendedName>
        <fullName evidence="3">Phosphoglycolate phosphatase</fullName>
    </recommendedName>
</protein>
<gene>
    <name evidence="1" type="ORF">GCM10011342_16210</name>
</gene>
<reference evidence="1" key="2">
    <citation type="submission" date="2020-09" db="EMBL/GenBank/DDBJ databases">
        <authorList>
            <person name="Sun Q."/>
            <person name="Zhou Y."/>
        </authorList>
    </citation>
    <scope>NUCLEOTIDE SEQUENCE</scope>
    <source>
        <strain evidence="1">CGMCC 1.12921</strain>
    </source>
</reference>
<name>A0A8J2V299_9PROT</name>
<organism evidence="1 2">
    <name type="scientific">Aquisalinus flavus</name>
    <dbReference type="NCBI Taxonomy" id="1526572"/>
    <lineage>
        <taxon>Bacteria</taxon>
        <taxon>Pseudomonadati</taxon>
        <taxon>Pseudomonadota</taxon>
        <taxon>Alphaproteobacteria</taxon>
        <taxon>Parvularculales</taxon>
        <taxon>Parvularculaceae</taxon>
        <taxon>Aquisalinus</taxon>
    </lineage>
</organism>
<comment type="caution">
    <text evidence="1">The sequence shown here is derived from an EMBL/GenBank/DDBJ whole genome shotgun (WGS) entry which is preliminary data.</text>
</comment>
<evidence type="ECO:0008006" key="3">
    <source>
        <dbReference type="Google" id="ProtNLM"/>
    </source>
</evidence>
<dbReference type="Proteomes" id="UP000613582">
    <property type="component" value="Unassembled WGS sequence"/>
</dbReference>
<accession>A0A8J2V299</accession>
<dbReference type="EMBL" id="BMGH01000001">
    <property type="protein sequence ID" value="GGD08096.1"/>
    <property type="molecule type" value="Genomic_DNA"/>
</dbReference>
<proteinExistence type="predicted"/>
<dbReference type="RefSeq" id="WP_188158902.1">
    <property type="nucleotide sequence ID" value="NZ_BMGH01000001.1"/>
</dbReference>
<dbReference type="AlphaFoldDB" id="A0A8J2V299"/>
<reference evidence="1" key="1">
    <citation type="journal article" date="2014" name="Int. J. Syst. Evol. Microbiol.">
        <title>Complete genome sequence of Corynebacterium casei LMG S-19264T (=DSM 44701T), isolated from a smear-ripened cheese.</title>
        <authorList>
            <consortium name="US DOE Joint Genome Institute (JGI-PGF)"/>
            <person name="Walter F."/>
            <person name="Albersmeier A."/>
            <person name="Kalinowski J."/>
            <person name="Ruckert C."/>
        </authorList>
    </citation>
    <scope>NUCLEOTIDE SEQUENCE</scope>
    <source>
        <strain evidence="1">CGMCC 1.12921</strain>
    </source>
</reference>
<evidence type="ECO:0000313" key="1">
    <source>
        <dbReference type="EMBL" id="GGD08096.1"/>
    </source>
</evidence>
<sequence>MSDLCTKDGAHRLQNLIADYWRRKGFDVDVKLVNEGFVSTMRSARTDIRSDMVNGMPRRINQQAHA</sequence>
<keyword evidence="2" id="KW-1185">Reference proteome</keyword>
<evidence type="ECO:0000313" key="2">
    <source>
        <dbReference type="Proteomes" id="UP000613582"/>
    </source>
</evidence>